<dbReference type="CDD" id="cd00067">
    <property type="entry name" value="GAL4"/>
    <property type="match status" value="1"/>
</dbReference>
<evidence type="ECO:0000256" key="1">
    <source>
        <dbReference type="ARBA" id="ARBA00023242"/>
    </source>
</evidence>
<protein>
    <recommendedName>
        <fullName evidence="3">Zn(2)-C6 fungal-type domain-containing protein</fullName>
    </recommendedName>
</protein>
<keyword evidence="5" id="KW-1185">Reference proteome</keyword>
<reference evidence="4 5" key="1">
    <citation type="journal article" date="2013" name="PLoS Genet.">
        <title>Comparative genome structure, secondary metabolite, and effector coding capacity across Cochliobolus pathogens.</title>
        <authorList>
            <person name="Condon B.J."/>
            <person name="Leng Y."/>
            <person name="Wu D."/>
            <person name="Bushley K.E."/>
            <person name="Ohm R.A."/>
            <person name="Otillar R."/>
            <person name="Martin J."/>
            <person name="Schackwitz W."/>
            <person name="Grimwood J."/>
            <person name="MohdZainudin N."/>
            <person name="Xue C."/>
            <person name="Wang R."/>
            <person name="Manning V.A."/>
            <person name="Dhillon B."/>
            <person name="Tu Z.J."/>
            <person name="Steffenson B.J."/>
            <person name="Salamov A."/>
            <person name="Sun H."/>
            <person name="Lowry S."/>
            <person name="LaButti K."/>
            <person name="Han J."/>
            <person name="Copeland A."/>
            <person name="Lindquist E."/>
            <person name="Barry K."/>
            <person name="Schmutz J."/>
            <person name="Baker S.E."/>
            <person name="Ciuffetti L.M."/>
            <person name="Grigoriev I.V."/>
            <person name="Zhong S."/>
            <person name="Turgeon B.G."/>
        </authorList>
    </citation>
    <scope>NUCLEOTIDE SEQUENCE [LARGE SCALE GENOMIC DNA]</scope>
    <source>
        <strain evidence="4 5">FI3</strain>
    </source>
</reference>
<dbReference type="PROSITE" id="PS50048">
    <property type="entry name" value="ZN2_CY6_FUNGAL_2"/>
    <property type="match status" value="1"/>
</dbReference>
<evidence type="ECO:0000259" key="3">
    <source>
        <dbReference type="PROSITE" id="PS50048"/>
    </source>
</evidence>
<gene>
    <name evidence="4" type="ORF">COCVIDRAFT_17957</name>
</gene>
<evidence type="ECO:0000256" key="2">
    <source>
        <dbReference type="SAM" id="MobiDB-lite"/>
    </source>
</evidence>
<dbReference type="AlphaFoldDB" id="W7E9A2"/>
<feature type="region of interest" description="Disordered" evidence="2">
    <location>
        <begin position="64"/>
        <end position="115"/>
    </location>
</feature>
<dbReference type="GO" id="GO:0000981">
    <property type="term" value="F:DNA-binding transcription factor activity, RNA polymerase II-specific"/>
    <property type="evidence" value="ECO:0007669"/>
    <property type="project" value="InterPro"/>
</dbReference>
<organism evidence="4 5">
    <name type="scientific">Bipolaris victoriae (strain FI3)</name>
    <name type="common">Victoria blight of oats agent</name>
    <name type="synonym">Cochliobolus victoriae</name>
    <dbReference type="NCBI Taxonomy" id="930091"/>
    <lineage>
        <taxon>Eukaryota</taxon>
        <taxon>Fungi</taxon>
        <taxon>Dikarya</taxon>
        <taxon>Ascomycota</taxon>
        <taxon>Pezizomycotina</taxon>
        <taxon>Dothideomycetes</taxon>
        <taxon>Pleosporomycetidae</taxon>
        <taxon>Pleosporales</taxon>
        <taxon>Pleosporineae</taxon>
        <taxon>Pleosporaceae</taxon>
        <taxon>Bipolaris</taxon>
    </lineage>
</organism>
<dbReference type="GeneID" id="26252090"/>
<accession>W7E9A2</accession>
<dbReference type="Proteomes" id="UP000054337">
    <property type="component" value="Unassembled WGS sequence"/>
</dbReference>
<dbReference type="EMBL" id="KI968762">
    <property type="protein sequence ID" value="EUN24776.1"/>
    <property type="molecule type" value="Genomic_DNA"/>
</dbReference>
<dbReference type="RefSeq" id="XP_014554294.1">
    <property type="nucleotide sequence ID" value="XM_014698808.1"/>
</dbReference>
<dbReference type="InterPro" id="IPR036864">
    <property type="entry name" value="Zn2-C6_fun-type_DNA-bd_sf"/>
</dbReference>
<feature type="compositionally biased region" description="Polar residues" evidence="2">
    <location>
        <begin position="79"/>
        <end position="92"/>
    </location>
</feature>
<evidence type="ECO:0000313" key="4">
    <source>
        <dbReference type="EMBL" id="EUN24776.1"/>
    </source>
</evidence>
<keyword evidence="1" id="KW-0539">Nucleus</keyword>
<dbReference type="Gene3D" id="4.10.240.10">
    <property type="entry name" value="Zn(2)-C6 fungal-type DNA-binding domain"/>
    <property type="match status" value="1"/>
</dbReference>
<feature type="domain" description="Zn(2)-C6 fungal-type" evidence="3">
    <location>
        <begin position="29"/>
        <end position="59"/>
    </location>
</feature>
<dbReference type="Pfam" id="PF00172">
    <property type="entry name" value="Zn_clus"/>
    <property type="match status" value="1"/>
</dbReference>
<dbReference type="InterPro" id="IPR001138">
    <property type="entry name" value="Zn2Cys6_DnaBD"/>
</dbReference>
<dbReference type="HOGENOM" id="CLU_044240_0_0_1"/>
<dbReference type="PROSITE" id="PS00463">
    <property type="entry name" value="ZN2_CY6_FUNGAL_1"/>
    <property type="match status" value="1"/>
</dbReference>
<dbReference type="SUPFAM" id="SSF57701">
    <property type="entry name" value="Zn2/Cys6 DNA-binding domain"/>
    <property type="match status" value="1"/>
</dbReference>
<dbReference type="GO" id="GO:0008270">
    <property type="term" value="F:zinc ion binding"/>
    <property type="evidence" value="ECO:0007669"/>
    <property type="project" value="InterPro"/>
</dbReference>
<dbReference type="SMART" id="SM00066">
    <property type="entry name" value="GAL4"/>
    <property type="match status" value="1"/>
</dbReference>
<feature type="compositionally biased region" description="Basic and acidic residues" evidence="2">
    <location>
        <begin position="95"/>
        <end position="110"/>
    </location>
</feature>
<dbReference type="OrthoDB" id="10536598at2759"/>
<evidence type="ECO:0000313" key="5">
    <source>
        <dbReference type="Proteomes" id="UP000054337"/>
    </source>
</evidence>
<proteinExistence type="predicted"/>
<name>W7E9A2_BIPV3</name>
<sequence length="461" mass="51744">MFLVLKPNAERAFVPYTPNSIPQSIQRTACLNCRAKKLRCEGQKTACDQCNSKQLKCVYSRNTNHDTQRNRKTKRARNKSNAVVETKITNAGSEIRSEPEYHTTEARSESESTNSSPIELIYEEFLNQSESFDLEPYWESLEAAELFGDNSMSLINMDIDCSKILSSSINSSAKKDKARLEDGQYNDFHSERNVSTGNAISNYEKALGQGTHPANLISNNAHDCLEFPIISEPTHLMSPVFGSSQVGFGDSYQASRKQSSSSAPTSLTTCHCSSMVLETLTRVSGESVDGKTHQIHQALDMIKKILNHLSVGATCQTCNHQSDLMMLITTTFEKSIDSFDRSLKRYKSRITTSEWQSLDMFFGQENSFSSSGEATQLSFSSIDASQNDLGLEKLKTISFGEYCVDQREEQLLLVAVLVKCQIRKLAQFHSKIQALAALRKWEMHRVLLEQVGQKIRALYLK</sequence>